<protein>
    <submittedName>
        <fullName evidence="3">DUF5821 family protein</fullName>
    </submittedName>
</protein>
<sequence>MSIPSDESMSLEATVLDQEFAEVTHSLFEDADSLLVVNPASDVFRTVILTATEFDNELPDIKVLATPDLLKAAVEDFILASQIADLIDQGTLSLRTTTDIARSSLLISDNRVVSIVISGDELTGLHSTDDSFVENVRTTFMDEWETGDEFTVRTPPLSRIQETLSDEFGNDVRDDFMMMLESVETVPGDDDDLDAVTITLLVAANNNELLYDIGKWGEDTGVASKATFSRTKTRLEDRGLIDTEKVPIDVGRPRLRLVLMADDLEDVDSLADQVTA</sequence>
<dbReference type="NCBIfam" id="NF047393">
    <property type="entry name" value="TransRegTbspHalo"/>
    <property type="match status" value="1"/>
</dbReference>
<reference evidence="3 4" key="1">
    <citation type="journal article" date="2019" name="Int. J. Syst. Evol. Microbiol.">
        <title>The Global Catalogue of Microorganisms (GCM) 10K type strain sequencing project: providing services to taxonomists for standard genome sequencing and annotation.</title>
        <authorList>
            <consortium name="The Broad Institute Genomics Platform"/>
            <consortium name="The Broad Institute Genome Sequencing Center for Infectious Disease"/>
            <person name="Wu L."/>
            <person name="Ma J."/>
        </authorList>
    </citation>
    <scope>NUCLEOTIDE SEQUENCE [LARGE SCALE GENOMIC DNA]</scope>
    <source>
        <strain evidence="3 4">JCM 17504</strain>
    </source>
</reference>
<name>A0AAV3UHX3_9EURY</name>
<dbReference type="Pfam" id="PF19138">
    <property type="entry name" value="TbsP_N"/>
    <property type="match status" value="1"/>
</dbReference>
<dbReference type="AlphaFoldDB" id="A0AAV3UHX3"/>
<dbReference type="InterPro" id="IPR043859">
    <property type="entry name" value="TbsP-like_N"/>
</dbReference>
<feature type="domain" description="Transcriptional regulator TbsP-like C-terminal" evidence="2">
    <location>
        <begin position="156"/>
        <end position="270"/>
    </location>
</feature>
<dbReference type="EMBL" id="BAABKX010000008">
    <property type="protein sequence ID" value="GAA5050849.1"/>
    <property type="molecule type" value="Genomic_DNA"/>
</dbReference>
<dbReference type="Pfam" id="PF23336">
    <property type="entry name" value="HTH_TbsP_C"/>
    <property type="match status" value="1"/>
</dbReference>
<evidence type="ECO:0000313" key="4">
    <source>
        <dbReference type="Proteomes" id="UP001501729"/>
    </source>
</evidence>
<dbReference type="InterPro" id="IPR056163">
    <property type="entry name" value="TbsP_C"/>
</dbReference>
<evidence type="ECO:0000259" key="1">
    <source>
        <dbReference type="Pfam" id="PF19138"/>
    </source>
</evidence>
<accession>A0AAV3UHX3</accession>
<dbReference type="Proteomes" id="UP001501729">
    <property type="component" value="Unassembled WGS sequence"/>
</dbReference>
<comment type="caution">
    <text evidence="3">The sequence shown here is derived from an EMBL/GenBank/DDBJ whole genome shotgun (WGS) entry which is preliminary data.</text>
</comment>
<keyword evidence="4" id="KW-1185">Reference proteome</keyword>
<evidence type="ECO:0000259" key="2">
    <source>
        <dbReference type="Pfam" id="PF23336"/>
    </source>
</evidence>
<gene>
    <name evidence="3" type="ORF">GCM10025751_25430</name>
</gene>
<feature type="domain" description="Transcriptional regulator TbsP N-terminal" evidence="1">
    <location>
        <begin position="13"/>
        <end position="155"/>
    </location>
</feature>
<evidence type="ECO:0000313" key="3">
    <source>
        <dbReference type="EMBL" id="GAA5050849.1"/>
    </source>
</evidence>
<organism evidence="3 4">
    <name type="scientific">Haladaptatus pallidirubidus</name>
    <dbReference type="NCBI Taxonomy" id="1008152"/>
    <lineage>
        <taxon>Archaea</taxon>
        <taxon>Methanobacteriati</taxon>
        <taxon>Methanobacteriota</taxon>
        <taxon>Stenosarchaea group</taxon>
        <taxon>Halobacteria</taxon>
        <taxon>Halobacteriales</taxon>
        <taxon>Haladaptataceae</taxon>
        <taxon>Haladaptatus</taxon>
    </lineage>
</organism>
<proteinExistence type="predicted"/>